<dbReference type="AlphaFoldDB" id="A0A5B8W5D7"/>
<sequence>MSTMAIFCIALLAISSILIAGIVFFSFLKWIKKTYYPTWKFPDYISVGYAEYLYHKFIKKDLEAWQNNQ</sequence>
<evidence type="ECO:0000313" key="2">
    <source>
        <dbReference type="EMBL" id="QEC78122.1"/>
    </source>
</evidence>
<keyword evidence="1" id="KW-1133">Transmembrane helix</keyword>
<dbReference type="RefSeq" id="WP_147056462.1">
    <property type="nucleotide sequence ID" value="NZ_CP042437.1"/>
</dbReference>
<dbReference type="KEGG" id="mgk:FSB76_20075"/>
<keyword evidence="1" id="KW-0812">Transmembrane</keyword>
<keyword evidence="1" id="KW-0472">Membrane</keyword>
<dbReference type="OrthoDB" id="799787at2"/>
<name>A0A5B8W5D7_9SPHI</name>
<organism evidence="2 3">
    <name type="scientific">Mucilaginibacter ginsenosidivorax</name>
    <dbReference type="NCBI Taxonomy" id="862126"/>
    <lineage>
        <taxon>Bacteria</taxon>
        <taxon>Pseudomonadati</taxon>
        <taxon>Bacteroidota</taxon>
        <taxon>Sphingobacteriia</taxon>
        <taxon>Sphingobacteriales</taxon>
        <taxon>Sphingobacteriaceae</taxon>
        <taxon>Mucilaginibacter</taxon>
    </lineage>
</organism>
<protein>
    <submittedName>
        <fullName evidence="2">Uncharacterized protein</fullName>
    </submittedName>
</protein>
<proteinExistence type="predicted"/>
<evidence type="ECO:0000313" key="3">
    <source>
        <dbReference type="Proteomes" id="UP000321362"/>
    </source>
</evidence>
<gene>
    <name evidence="2" type="ORF">FSB76_20075</name>
</gene>
<dbReference type="EMBL" id="CP042437">
    <property type="protein sequence ID" value="QEC78122.1"/>
    <property type="molecule type" value="Genomic_DNA"/>
</dbReference>
<evidence type="ECO:0000256" key="1">
    <source>
        <dbReference type="SAM" id="Phobius"/>
    </source>
</evidence>
<keyword evidence="3" id="KW-1185">Reference proteome</keyword>
<reference evidence="2 3" key="1">
    <citation type="journal article" date="2013" name="J. Microbiol.">
        <title>Mucilaginibacter ginsenosidivorax sp. nov., with ginsenoside converting activity isolated from sediment.</title>
        <authorList>
            <person name="Kim J.K."/>
            <person name="Choi T.E."/>
            <person name="Liu Q.M."/>
            <person name="Park H.Y."/>
            <person name="Yi T.H."/>
            <person name="Yoon M.H."/>
            <person name="Kim S.C."/>
            <person name="Im W.T."/>
        </authorList>
    </citation>
    <scope>NUCLEOTIDE SEQUENCE [LARGE SCALE GENOMIC DNA]</scope>
    <source>
        <strain evidence="2 3">KHI28</strain>
    </source>
</reference>
<accession>A0A5B8W5D7</accession>
<feature type="transmembrane region" description="Helical" evidence="1">
    <location>
        <begin position="6"/>
        <end position="28"/>
    </location>
</feature>
<dbReference type="Proteomes" id="UP000321362">
    <property type="component" value="Chromosome"/>
</dbReference>